<dbReference type="InterPro" id="IPR011742">
    <property type="entry name" value="CRISPR-assoc_prot_TM1812"/>
</dbReference>
<reference evidence="1 2" key="1">
    <citation type="submission" date="2020-05" db="EMBL/GenBank/DDBJ databases">
        <title>Comparative genomic analysis of denitrifying bacteria from Halomonas genus.</title>
        <authorList>
            <person name="Wang L."/>
            <person name="Shao Z."/>
        </authorList>
    </citation>
    <scope>NUCLEOTIDE SEQUENCE [LARGE SCALE GENOMIC DNA]</scope>
    <source>
        <strain evidence="1 2">A4</strain>
    </source>
</reference>
<evidence type="ECO:0000313" key="1">
    <source>
        <dbReference type="EMBL" id="MCG6657536.1"/>
    </source>
</evidence>
<name>A0ABS9P7G0_9GAMM</name>
<gene>
    <name evidence="1" type="ORF">HOP52_07130</name>
</gene>
<dbReference type="SUPFAM" id="SSF160980">
    <property type="entry name" value="SSO1389-like"/>
    <property type="match status" value="1"/>
</dbReference>
<dbReference type="EMBL" id="JABFUC010000004">
    <property type="protein sequence ID" value="MCG6657536.1"/>
    <property type="molecule type" value="Genomic_DNA"/>
</dbReference>
<comment type="caution">
    <text evidence="1">The sequence shown here is derived from an EMBL/GenBank/DDBJ whole genome shotgun (WGS) entry which is preliminary data.</text>
</comment>
<dbReference type="InterPro" id="IPR013383">
    <property type="entry name" value="CRISPR-assoc_prot_DxTHG_CS"/>
</dbReference>
<protein>
    <submittedName>
        <fullName evidence="1">TIGR02221 family CRISPR-associated protein</fullName>
    </submittedName>
</protein>
<dbReference type="Gene3D" id="3.40.50.10640">
    <property type="entry name" value="SSO1389-like"/>
    <property type="match status" value="1"/>
</dbReference>
<dbReference type="NCBIfam" id="TIGR02221">
    <property type="entry name" value="cas_TM1812"/>
    <property type="match status" value="1"/>
</dbReference>
<proteinExistence type="predicted"/>
<organism evidence="1 2">
    <name type="scientific">Billgrantia campisalis</name>
    <dbReference type="NCBI Taxonomy" id="74661"/>
    <lineage>
        <taxon>Bacteria</taxon>
        <taxon>Pseudomonadati</taxon>
        <taxon>Pseudomonadota</taxon>
        <taxon>Gammaproteobacteria</taxon>
        <taxon>Oceanospirillales</taxon>
        <taxon>Halomonadaceae</taxon>
        <taxon>Billgrantia</taxon>
    </lineage>
</organism>
<sequence length="406" mass="46195">MTRVLLTQIGKPRLARGSQELDAQYETTTYELDGQRFTTPMMGFGLAELMKPDRMVVLGTTGSAWSSLIGVMLERLDENEQDTALELMAELQEQENEDGVTAKWLERLSSHLTRWHGFLVDCQLTPYLESDPRRDTANYLTVLDSVIEHEDRLLIDVTHGLRYHPMLGLLAAQYFAVVRQTTLEGIFYGAFDRSEAHGGVTPVLRLDGMLEVLRWVQALNSFDKDGDYGVFTELLQEDQVPPAVCGAMQQAAFFERVTNASKAREQLTPLHQYAFDSGEQPLSVLFAPALQQRIAWSRVSGRGNIELRLAKQYLKRRDYLRAAIYAQEGYISKRLDHERDNVDDFERRREILDAAGHPKAFYQLKKLRNALAHGQRNSDHAVGRLLQHEDELHSTLKHVLVALENG</sequence>
<keyword evidence="2" id="KW-1185">Reference proteome</keyword>
<accession>A0ABS9P7G0</accession>
<dbReference type="Proteomes" id="UP000814385">
    <property type="component" value="Unassembled WGS sequence"/>
</dbReference>
<dbReference type="RefSeq" id="WP_238976669.1">
    <property type="nucleotide sequence ID" value="NZ_JABFUC010000004.1"/>
</dbReference>
<dbReference type="NCBIfam" id="TIGR02549">
    <property type="entry name" value="CRISPR_DxTHG"/>
    <property type="match status" value="1"/>
</dbReference>
<evidence type="ECO:0000313" key="2">
    <source>
        <dbReference type="Proteomes" id="UP000814385"/>
    </source>
</evidence>